<dbReference type="RefSeq" id="WP_193801890.1">
    <property type="nucleotide sequence ID" value="NZ_JADEWC010000040.1"/>
</dbReference>
<reference evidence="1 2" key="1">
    <citation type="submission" date="2020-10" db="EMBL/GenBank/DDBJ databases">
        <authorList>
            <person name="Castelo-Branco R."/>
            <person name="Eusebio N."/>
            <person name="Adriana R."/>
            <person name="Vieira A."/>
            <person name="Brugerolle De Fraissinette N."/>
            <person name="Rezende De Castro R."/>
            <person name="Schneider M.P."/>
            <person name="Vasconcelos V."/>
            <person name="Leao P.N."/>
        </authorList>
    </citation>
    <scope>NUCLEOTIDE SEQUENCE [LARGE SCALE GENOMIC DNA]</scope>
    <source>
        <strain evidence="1 2">LEGE 03274</strain>
    </source>
</reference>
<dbReference type="Proteomes" id="UP000654604">
    <property type="component" value="Unassembled WGS sequence"/>
</dbReference>
<keyword evidence="1" id="KW-0540">Nuclease</keyword>
<accession>A0ABR9V700</accession>
<protein>
    <submittedName>
        <fullName evidence="1">HNH endonuclease</fullName>
    </submittedName>
</protein>
<gene>
    <name evidence="1" type="ORF">IQ215_13245</name>
</gene>
<dbReference type="GO" id="GO:0004519">
    <property type="term" value="F:endonuclease activity"/>
    <property type="evidence" value="ECO:0007669"/>
    <property type="project" value="UniProtKB-KW"/>
</dbReference>
<evidence type="ECO:0000313" key="2">
    <source>
        <dbReference type="Proteomes" id="UP000654604"/>
    </source>
</evidence>
<proteinExistence type="predicted"/>
<sequence>MSKSRYPDNWNEIAFKQKEKVKWQCQKCGVQCLKPGDKTAHLSKSDRAKLTLVVHHSNYQPEDNREENLICLCTACHLSYHTGKRGNISIGQLSLDLDF</sequence>
<keyword evidence="2" id="KW-1185">Reference proteome</keyword>
<organism evidence="1 2">
    <name type="scientific">Cyanobacterium stanieri LEGE 03274</name>
    <dbReference type="NCBI Taxonomy" id="1828756"/>
    <lineage>
        <taxon>Bacteria</taxon>
        <taxon>Bacillati</taxon>
        <taxon>Cyanobacteriota</taxon>
        <taxon>Cyanophyceae</taxon>
        <taxon>Oscillatoriophycideae</taxon>
        <taxon>Chroococcales</taxon>
        <taxon>Geminocystaceae</taxon>
        <taxon>Cyanobacterium</taxon>
    </lineage>
</organism>
<keyword evidence="1" id="KW-0255">Endonuclease</keyword>
<dbReference type="EMBL" id="JADEWC010000040">
    <property type="protein sequence ID" value="MBE9223663.1"/>
    <property type="molecule type" value="Genomic_DNA"/>
</dbReference>
<name>A0ABR9V700_9CHRO</name>
<comment type="caution">
    <text evidence="1">The sequence shown here is derived from an EMBL/GenBank/DDBJ whole genome shotgun (WGS) entry which is preliminary data.</text>
</comment>
<keyword evidence="1" id="KW-0378">Hydrolase</keyword>
<evidence type="ECO:0000313" key="1">
    <source>
        <dbReference type="EMBL" id="MBE9223663.1"/>
    </source>
</evidence>